<dbReference type="SUPFAM" id="SSF48208">
    <property type="entry name" value="Six-hairpin glycosidases"/>
    <property type="match status" value="1"/>
</dbReference>
<dbReference type="SUPFAM" id="SSF52833">
    <property type="entry name" value="Thioredoxin-like"/>
    <property type="match status" value="1"/>
</dbReference>
<dbReference type="AlphaFoldDB" id="A0A931LUN1"/>
<dbReference type="InterPro" id="IPR036249">
    <property type="entry name" value="Thioredoxin-like_sf"/>
</dbReference>
<dbReference type="Proteomes" id="UP000727962">
    <property type="component" value="Unassembled WGS sequence"/>
</dbReference>
<comment type="caution">
    <text evidence="2">The sequence shown here is derived from an EMBL/GenBank/DDBJ whole genome shotgun (WGS) entry which is preliminary data.</text>
</comment>
<sequence>MPNRLAAERSPYLRQHMNNPVDWMPWGDEAFVRAESERKPIFLSVGYASCHWCHVMERECFEDEEIAVLLNRNFVSVKVDREELPEVDEAYMLAVQLTSGHGGWPASVFLTPDGKPFFGGTYFPKEDRGRAAGFRTVLTRLSAEWGRDPKAIQAAGEELAVALAQVRGRQSPGTFATFDEALVERCVQTLLAGFDTTNGGFGAAPKFPPHAAIGLLFELAASEVGSEELRSKGLAAAILTLDKMARGGIHDHVGGGFHRYSTDARWHLPHFEK</sequence>
<dbReference type="GO" id="GO:0005975">
    <property type="term" value="P:carbohydrate metabolic process"/>
    <property type="evidence" value="ECO:0007669"/>
    <property type="project" value="InterPro"/>
</dbReference>
<protein>
    <submittedName>
        <fullName evidence="2">Thioredoxin domain-containing protein</fullName>
    </submittedName>
</protein>
<feature type="domain" description="Spermatogenesis-associated protein 20-like TRX" evidence="1">
    <location>
        <begin position="2"/>
        <end position="163"/>
    </location>
</feature>
<organism evidence="2 3">
    <name type="scientific">Fimbriimonas ginsengisoli</name>
    <dbReference type="NCBI Taxonomy" id="1005039"/>
    <lineage>
        <taxon>Bacteria</taxon>
        <taxon>Bacillati</taxon>
        <taxon>Armatimonadota</taxon>
        <taxon>Fimbriimonadia</taxon>
        <taxon>Fimbriimonadales</taxon>
        <taxon>Fimbriimonadaceae</taxon>
        <taxon>Fimbriimonas</taxon>
    </lineage>
</organism>
<dbReference type="InterPro" id="IPR004879">
    <property type="entry name" value="Ssp411-like_TRX"/>
</dbReference>
<evidence type="ECO:0000313" key="3">
    <source>
        <dbReference type="Proteomes" id="UP000727962"/>
    </source>
</evidence>
<dbReference type="Gene3D" id="3.40.30.10">
    <property type="entry name" value="Glutaredoxin"/>
    <property type="match status" value="1"/>
</dbReference>
<dbReference type="CDD" id="cd02955">
    <property type="entry name" value="SSP411"/>
    <property type="match status" value="1"/>
</dbReference>
<gene>
    <name evidence="2" type="ORF">HYR64_03515</name>
</gene>
<accession>A0A931LUN1</accession>
<reference evidence="2" key="1">
    <citation type="submission" date="2020-07" db="EMBL/GenBank/DDBJ databases">
        <title>Huge and variable diversity of episymbiotic CPR bacteria and DPANN archaea in groundwater ecosystems.</title>
        <authorList>
            <person name="He C.Y."/>
            <person name="Keren R."/>
            <person name="Whittaker M."/>
            <person name="Farag I.F."/>
            <person name="Doudna J."/>
            <person name="Cate J.H.D."/>
            <person name="Banfield J.F."/>
        </authorList>
    </citation>
    <scope>NUCLEOTIDE SEQUENCE</scope>
    <source>
        <strain evidence="2">NC_groundwater_17_Pr7_B-0.1um_64_12</strain>
    </source>
</reference>
<dbReference type="PANTHER" id="PTHR42899">
    <property type="entry name" value="SPERMATOGENESIS-ASSOCIATED PROTEIN 20"/>
    <property type="match status" value="1"/>
</dbReference>
<dbReference type="InterPro" id="IPR008928">
    <property type="entry name" value="6-hairpin_glycosidase_sf"/>
</dbReference>
<dbReference type="PANTHER" id="PTHR42899:SF1">
    <property type="entry name" value="SPERMATOGENESIS-ASSOCIATED PROTEIN 20"/>
    <property type="match status" value="1"/>
</dbReference>
<evidence type="ECO:0000313" key="2">
    <source>
        <dbReference type="EMBL" id="MBI1756156.1"/>
    </source>
</evidence>
<dbReference type="Pfam" id="PF03190">
    <property type="entry name" value="Thioredox_DsbH"/>
    <property type="match status" value="1"/>
</dbReference>
<name>A0A931LUN1_FIMGI</name>
<dbReference type="EMBL" id="JACOSL010000024">
    <property type="protein sequence ID" value="MBI1756156.1"/>
    <property type="molecule type" value="Genomic_DNA"/>
</dbReference>
<evidence type="ECO:0000259" key="1">
    <source>
        <dbReference type="Pfam" id="PF03190"/>
    </source>
</evidence>
<dbReference type="InterPro" id="IPR024705">
    <property type="entry name" value="Ssp411"/>
</dbReference>
<proteinExistence type="predicted"/>
<feature type="non-terminal residue" evidence="2">
    <location>
        <position position="273"/>
    </location>
</feature>